<comment type="catalytic activity">
    <reaction evidence="15">
        <text>tetradecanoyl-CoA + H2O = tetradecanoyl-4'-phosphopantetheine + adenosine 3',5'-bisphosphate + 2 H(+)</text>
        <dbReference type="Rhea" id="RHEA:50028"/>
        <dbReference type="ChEBI" id="CHEBI:15377"/>
        <dbReference type="ChEBI" id="CHEBI:15378"/>
        <dbReference type="ChEBI" id="CHEBI:57385"/>
        <dbReference type="ChEBI" id="CHEBI:58343"/>
        <dbReference type="ChEBI" id="CHEBI:132017"/>
    </reaction>
    <physiologicalReaction direction="left-to-right" evidence="15">
        <dbReference type="Rhea" id="RHEA:50029"/>
    </physiologicalReaction>
</comment>
<dbReference type="KEGG" id="gmh:115545262"/>
<dbReference type="CDD" id="cd18870">
    <property type="entry name" value="NUDIX_AcylCoAdiphos_Nudt19"/>
    <property type="match status" value="1"/>
</dbReference>
<evidence type="ECO:0000256" key="12">
    <source>
        <dbReference type="ARBA" id="ARBA00045809"/>
    </source>
</evidence>
<keyword evidence="6" id="KW-0460">Magnesium</keyword>
<dbReference type="RefSeq" id="XP_030214098.1">
    <property type="nucleotide sequence ID" value="XM_030358238.1"/>
</dbReference>
<comment type="catalytic activity">
    <reaction evidence="24">
        <text>succinyl-CoA + H2O = succinyl-4'-phosphopantetheine + adenosine 3',5'-bisphosphate + 2 H(+)</text>
        <dbReference type="Rhea" id="RHEA:67472"/>
        <dbReference type="ChEBI" id="CHEBI:15377"/>
        <dbReference type="ChEBI" id="CHEBI:15378"/>
        <dbReference type="ChEBI" id="CHEBI:57292"/>
        <dbReference type="ChEBI" id="CHEBI:58343"/>
        <dbReference type="ChEBI" id="CHEBI:172364"/>
    </reaction>
    <physiologicalReaction direction="left-to-right" evidence="24">
        <dbReference type="Rhea" id="RHEA:67473"/>
    </physiologicalReaction>
</comment>
<comment type="catalytic activity">
    <reaction evidence="26">
        <text>hexadecanoyl-CoA + H2O = S-hexadecanoyl-4'-phosphopantetheine + adenosine 3',5'-bisphosphate + 2 H(+)</text>
        <dbReference type="Rhea" id="RHEA:50032"/>
        <dbReference type="ChEBI" id="CHEBI:15377"/>
        <dbReference type="ChEBI" id="CHEBI:15378"/>
        <dbReference type="ChEBI" id="CHEBI:57379"/>
        <dbReference type="ChEBI" id="CHEBI:58343"/>
        <dbReference type="ChEBI" id="CHEBI:132018"/>
    </reaction>
    <physiologicalReaction direction="left-to-right" evidence="26">
        <dbReference type="Rhea" id="RHEA:50033"/>
    </physiologicalReaction>
</comment>
<feature type="region of interest" description="Disordered" evidence="31">
    <location>
        <begin position="376"/>
        <end position="396"/>
    </location>
</feature>
<dbReference type="Gene3D" id="3.90.79.10">
    <property type="entry name" value="Nucleoside Triphosphate Pyrophosphohydrolase"/>
    <property type="match status" value="1"/>
</dbReference>
<evidence type="ECO:0000256" key="11">
    <source>
        <dbReference type="ARBA" id="ARBA00044967"/>
    </source>
</evidence>
<evidence type="ECO:0000256" key="8">
    <source>
        <dbReference type="ARBA" id="ARBA00026208"/>
    </source>
</evidence>
<comment type="catalytic activity">
    <reaction evidence="19">
        <text>propanoyl-CoA + H2O = propanoyl-4'-phosphopantetheine + adenosine 3',5'-bisphosphate + 2 H(+)</text>
        <dbReference type="Rhea" id="RHEA:67464"/>
        <dbReference type="ChEBI" id="CHEBI:15377"/>
        <dbReference type="ChEBI" id="CHEBI:15378"/>
        <dbReference type="ChEBI" id="CHEBI:57392"/>
        <dbReference type="ChEBI" id="CHEBI:58343"/>
        <dbReference type="ChEBI" id="CHEBI:172362"/>
    </reaction>
    <physiologicalReaction direction="left-to-right" evidence="19">
        <dbReference type="Rhea" id="RHEA:67465"/>
    </physiologicalReaction>
</comment>
<comment type="catalytic activity">
    <reaction evidence="28">
        <text>choloyl-CoA + H2O = S-choloyl-4'-phosphopantetheine + adenosine 3',5'-bisphosphate + 2 H(+)</text>
        <dbReference type="Rhea" id="RHEA:50036"/>
        <dbReference type="ChEBI" id="CHEBI:15377"/>
        <dbReference type="ChEBI" id="CHEBI:15378"/>
        <dbReference type="ChEBI" id="CHEBI:57373"/>
        <dbReference type="ChEBI" id="CHEBI:58343"/>
        <dbReference type="ChEBI" id="CHEBI:132020"/>
    </reaction>
    <physiologicalReaction direction="left-to-right" evidence="28">
        <dbReference type="Rhea" id="RHEA:50037"/>
    </physiologicalReaction>
</comment>
<evidence type="ECO:0000256" key="4">
    <source>
        <dbReference type="ARBA" id="ARBA00022723"/>
    </source>
</evidence>
<dbReference type="OMA" id="GFMPSAH"/>
<evidence type="ECO:0000256" key="30">
    <source>
        <dbReference type="ARBA" id="ARBA00049403"/>
    </source>
</evidence>
<evidence type="ECO:0000256" key="29">
    <source>
        <dbReference type="ARBA" id="ARBA00049284"/>
    </source>
</evidence>
<comment type="catalytic activity">
    <reaction evidence="23">
        <text>(9Z)-tetradecenoyl-CoA + H2O = S-(9Z-tetradecenoyl)-4'-phosphopantetheine + adenosine 3',5'-bisphosphate + 2 H(+)</text>
        <dbReference type="Rhea" id="RHEA:67544"/>
        <dbReference type="ChEBI" id="CHEBI:15377"/>
        <dbReference type="ChEBI" id="CHEBI:15378"/>
        <dbReference type="ChEBI" id="CHEBI:58343"/>
        <dbReference type="ChEBI" id="CHEBI:65060"/>
        <dbReference type="ChEBI" id="CHEBI:172389"/>
    </reaction>
    <physiologicalReaction direction="left-to-right" evidence="23">
        <dbReference type="Rhea" id="RHEA:67545"/>
    </physiologicalReaction>
</comment>
<comment type="catalytic activity">
    <reaction evidence="13">
        <text>octanoyl-CoA + H2O = S-octanoyl-4'-phosphopantetheine + adenosine 3',5'-bisphosphate + 2 H(+)</text>
        <dbReference type="Rhea" id="RHEA:50016"/>
        <dbReference type="ChEBI" id="CHEBI:15377"/>
        <dbReference type="ChEBI" id="CHEBI:15378"/>
        <dbReference type="ChEBI" id="CHEBI:57386"/>
        <dbReference type="ChEBI" id="CHEBI:58343"/>
        <dbReference type="ChEBI" id="CHEBI:132013"/>
    </reaction>
    <physiologicalReaction direction="left-to-right" evidence="13">
        <dbReference type="Rhea" id="RHEA:50017"/>
    </physiologicalReaction>
</comment>
<keyword evidence="7" id="KW-0464">Manganese</keyword>
<evidence type="ECO:0000256" key="7">
    <source>
        <dbReference type="ARBA" id="ARBA00023211"/>
    </source>
</evidence>
<comment type="function">
    <text evidence="12">Fatty acyl-coenzyme A (CoA) diphosphatase that hydrolyzes fatty acyl-CoA to yield acyl-4'-phosphopantetheine and adenosine 3',5'-bisphosphate. Mediates the hydrolysis of a wide range of CoA esters, including choloyl-CoA and branched-chain fatty-acyl-CoA esters and at low substrate concentrations medium and long-chain fatty-acyl-CoA esters are the primary substrates. Highest activity seen with medium-chain acyl-CoA esters and higher rates of activity seen with the unsaturated acyl-CoA esters compared with the saturated esters. Exhibits decapping activity towards dpCoA-capped RNAs in vitro.</text>
</comment>
<evidence type="ECO:0000256" key="27">
    <source>
        <dbReference type="ARBA" id="ARBA00048882"/>
    </source>
</evidence>
<evidence type="ECO:0000256" key="15">
    <source>
        <dbReference type="ARBA" id="ARBA00047403"/>
    </source>
</evidence>
<dbReference type="PROSITE" id="PS51462">
    <property type="entry name" value="NUDIX"/>
    <property type="match status" value="1"/>
</dbReference>
<dbReference type="GO" id="GO:0046872">
    <property type="term" value="F:metal ion binding"/>
    <property type="evidence" value="ECO:0007669"/>
    <property type="project" value="UniProtKB-KW"/>
</dbReference>
<reference evidence="33" key="1">
    <citation type="submission" date="2025-08" db="UniProtKB">
        <authorList>
            <consortium name="Ensembl"/>
        </authorList>
    </citation>
    <scope>IDENTIFICATION</scope>
</reference>
<protein>
    <recommendedName>
        <fullName evidence="8">Acyl-coenzyme A diphosphatase NUDT19</fullName>
        <ecNumber evidence="11">3.6.1.77</ecNumber>
    </recommendedName>
    <alternativeName>
        <fullName evidence="9">Nucleoside diphosphate-linked moiety X motif 19</fullName>
    </alternativeName>
</protein>
<evidence type="ECO:0000256" key="10">
    <source>
        <dbReference type="ARBA" id="ARBA00044908"/>
    </source>
</evidence>
<proteinExistence type="inferred from homology"/>
<evidence type="ECO:0000256" key="1">
    <source>
        <dbReference type="ARBA" id="ARBA00001936"/>
    </source>
</evidence>
<evidence type="ECO:0000256" key="28">
    <source>
        <dbReference type="ARBA" id="ARBA00048961"/>
    </source>
</evidence>
<evidence type="ECO:0000256" key="18">
    <source>
        <dbReference type="ARBA" id="ARBA00047584"/>
    </source>
</evidence>
<evidence type="ECO:0000259" key="32">
    <source>
        <dbReference type="PROSITE" id="PS51462"/>
    </source>
</evidence>
<evidence type="ECO:0000256" key="5">
    <source>
        <dbReference type="ARBA" id="ARBA00022801"/>
    </source>
</evidence>
<evidence type="ECO:0000256" key="14">
    <source>
        <dbReference type="ARBA" id="ARBA00047369"/>
    </source>
</evidence>
<comment type="cofactor">
    <cofactor evidence="1">
        <name>Mn(2+)</name>
        <dbReference type="ChEBI" id="CHEBI:29035"/>
    </cofactor>
</comment>
<accession>A0A8C5AGR5</accession>
<dbReference type="GO" id="GO:0010945">
    <property type="term" value="F:coenzyme A diphosphatase activity"/>
    <property type="evidence" value="ECO:0007669"/>
    <property type="project" value="UniProtKB-EC"/>
</dbReference>
<feature type="domain" description="Nudix hydrolase" evidence="32">
    <location>
        <begin position="7"/>
        <end position="270"/>
    </location>
</feature>
<dbReference type="InterPro" id="IPR015797">
    <property type="entry name" value="NUDIX_hydrolase-like_dom_sf"/>
</dbReference>
<comment type="catalytic activity">
    <reaction evidence="25">
        <text>a 5'-end CoA-ribonucleoside in mRNA + H2O = a 5'-end phospho-adenosine-phospho-ribonucleoside in mRNA + (R)-4'-phosphopantetheine + 2 H(+)</text>
        <dbReference type="Rhea" id="RHEA:67592"/>
        <dbReference type="Rhea" id="RHEA-COMP:15719"/>
        <dbReference type="Rhea" id="RHEA-COMP:17276"/>
        <dbReference type="ChEBI" id="CHEBI:15377"/>
        <dbReference type="ChEBI" id="CHEBI:15378"/>
        <dbReference type="ChEBI" id="CHEBI:61723"/>
        <dbReference type="ChEBI" id="CHEBI:144051"/>
        <dbReference type="ChEBI" id="CHEBI:172371"/>
    </reaction>
    <physiologicalReaction direction="left-to-right" evidence="25">
        <dbReference type="Rhea" id="RHEA:67593"/>
    </physiologicalReaction>
</comment>
<dbReference type="Ensembl" id="ENSGMOT00000060488.1">
    <property type="protein sequence ID" value="ENSGMOP00000031890.1"/>
    <property type="gene ID" value="ENSGMOG00000025369.1"/>
</dbReference>
<comment type="catalytic activity">
    <reaction evidence="29">
        <text>butanoyl-CoA + H2O = S-butanoyl-4'-phosphopantetheine + adenosine 3',5'-bisphosphate + 2 H(+)</text>
        <dbReference type="Rhea" id="RHEA:49976"/>
        <dbReference type="ChEBI" id="CHEBI:15377"/>
        <dbReference type="ChEBI" id="CHEBI:15378"/>
        <dbReference type="ChEBI" id="CHEBI:57371"/>
        <dbReference type="ChEBI" id="CHEBI:58343"/>
        <dbReference type="ChEBI" id="CHEBI:132011"/>
    </reaction>
    <physiologicalReaction direction="left-to-right" evidence="29">
        <dbReference type="Rhea" id="RHEA:49977"/>
    </physiologicalReaction>
</comment>
<dbReference type="Proteomes" id="UP000694546">
    <property type="component" value="Chromosome 6"/>
</dbReference>
<evidence type="ECO:0000256" key="22">
    <source>
        <dbReference type="ARBA" id="ARBA00048360"/>
    </source>
</evidence>
<name>A0A8C5AGR5_GADMO</name>
<gene>
    <name evidence="33" type="primary">nudt19</name>
</gene>
<comment type="catalytic activity">
    <reaction evidence="20">
        <text>(9Z,12Z)-octadecadienoyl-CoA + H2O = S-(9Z,12Z-octadecadienoyl)-4'-phosphopantetheine + adenosine 3',5'-bisphosphate + 2 H(+)</text>
        <dbReference type="Rhea" id="RHEA:67536"/>
        <dbReference type="ChEBI" id="CHEBI:15377"/>
        <dbReference type="ChEBI" id="CHEBI:15378"/>
        <dbReference type="ChEBI" id="CHEBI:57383"/>
        <dbReference type="ChEBI" id="CHEBI:58343"/>
        <dbReference type="ChEBI" id="CHEBI:172387"/>
    </reaction>
    <physiologicalReaction direction="left-to-right" evidence="20">
        <dbReference type="Rhea" id="RHEA:67537"/>
    </physiologicalReaction>
</comment>
<dbReference type="PANTHER" id="PTHR12318:SF0">
    <property type="entry name" value="ACYL-COENZYME A DIPHOSPHATASE NUDT19"/>
    <property type="match status" value="1"/>
</dbReference>
<dbReference type="GO" id="GO:0005739">
    <property type="term" value="C:mitochondrion"/>
    <property type="evidence" value="ECO:0007669"/>
    <property type="project" value="TreeGrafter"/>
</dbReference>
<evidence type="ECO:0000313" key="33">
    <source>
        <dbReference type="Ensembl" id="ENSGMOP00000031890.1"/>
    </source>
</evidence>
<evidence type="ECO:0000256" key="6">
    <source>
        <dbReference type="ARBA" id="ARBA00022842"/>
    </source>
</evidence>
<evidence type="ECO:0000256" key="23">
    <source>
        <dbReference type="ARBA" id="ARBA00048413"/>
    </source>
</evidence>
<dbReference type="SUPFAM" id="SSF55811">
    <property type="entry name" value="Nudix"/>
    <property type="match status" value="1"/>
</dbReference>
<dbReference type="PANTHER" id="PTHR12318">
    <property type="entry name" value="TESTOSTERONE-REGULATED PROTEIN RP2"/>
    <property type="match status" value="1"/>
</dbReference>
<feature type="compositionally biased region" description="Basic and acidic residues" evidence="31">
    <location>
        <begin position="386"/>
        <end position="396"/>
    </location>
</feature>
<comment type="catalytic activity">
    <reaction evidence="18">
        <text>4,8-dimethylnonanoyl-CoA + H2O = S-(4,8-dimethylnonanoyl)-4'-phosphopantetheine + adenosine 3',5'-bisphosphate + 2 H(+)</text>
        <dbReference type="Rhea" id="RHEA:67524"/>
        <dbReference type="ChEBI" id="CHEBI:15377"/>
        <dbReference type="ChEBI" id="CHEBI:15378"/>
        <dbReference type="ChEBI" id="CHEBI:58343"/>
        <dbReference type="ChEBI" id="CHEBI:77061"/>
        <dbReference type="ChEBI" id="CHEBI:172385"/>
    </reaction>
    <physiologicalReaction direction="left-to-right" evidence="18">
        <dbReference type="Rhea" id="RHEA:67525"/>
    </physiologicalReaction>
</comment>
<organism evidence="33 34">
    <name type="scientific">Gadus morhua</name>
    <name type="common">Atlantic cod</name>
    <dbReference type="NCBI Taxonomy" id="8049"/>
    <lineage>
        <taxon>Eukaryota</taxon>
        <taxon>Metazoa</taxon>
        <taxon>Chordata</taxon>
        <taxon>Craniata</taxon>
        <taxon>Vertebrata</taxon>
        <taxon>Euteleostomi</taxon>
        <taxon>Actinopterygii</taxon>
        <taxon>Neopterygii</taxon>
        <taxon>Teleostei</taxon>
        <taxon>Neoteleostei</taxon>
        <taxon>Acanthomorphata</taxon>
        <taxon>Zeiogadaria</taxon>
        <taxon>Gadariae</taxon>
        <taxon>Gadiformes</taxon>
        <taxon>Gadoidei</taxon>
        <taxon>Gadidae</taxon>
        <taxon>Gadus</taxon>
    </lineage>
</organism>
<keyword evidence="5" id="KW-0378">Hydrolase</keyword>
<evidence type="ECO:0000256" key="13">
    <source>
        <dbReference type="ARBA" id="ARBA00047289"/>
    </source>
</evidence>
<dbReference type="GeneTree" id="ENSGT00420000029858"/>
<evidence type="ECO:0000256" key="16">
    <source>
        <dbReference type="ARBA" id="ARBA00047466"/>
    </source>
</evidence>
<comment type="cofactor">
    <cofactor evidence="2">
        <name>Mg(2+)</name>
        <dbReference type="ChEBI" id="CHEBI:18420"/>
    </cofactor>
</comment>
<comment type="catalytic activity">
    <reaction evidence="30">
        <text>(9Z)-hexadecenoyl-CoA + H2O = S-(9Z-hexadecenoyl)-4'-phosphopantetheine + adenosine 3',5'-bisphosphate + 2 H(+)</text>
        <dbReference type="Rhea" id="RHEA:67540"/>
        <dbReference type="ChEBI" id="CHEBI:15377"/>
        <dbReference type="ChEBI" id="CHEBI:15378"/>
        <dbReference type="ChEBI" id="CHEBI:58343"/>
        <dbReference type="ChEBI" id="CHEBI:61540"/>
        <dbReference type="ChEBI" id="CHEBI:172388"/>
    </reaction>
    <physiologicalReaction direction="left-to-right" evidence="30">
        <dbReference type="Rhea" id="RHEA:67541"/>
    </physiologicalReaction>
</comment>
<evidence type="ECO:0000256" key="31">
    <source>
        <dbReference type="SAM" id="MobiDB-lite"/>
    </source>
</evidence>
<comment type="catalytic activity">
    <reaction evidence="22">
        <text>(9Z,12Z,15Z)-octadecatrienoyl-CoA + H2O = S-(9Z,12Z,15Z-octadecatrienoyl)-4'-phosphopantetheine + adenosine 3',5'-bisphosphate + 2 H(+)</text>
        <dbReference type="Rhea" id="RHEA:67532"/>
        <dbReference type="ChEBI" id="CHEBI:15377"/>
        <dbReference type="ChEBI" id="CHEBI:15378"/>
        <dbReference type="ChEBI" id="CHEBI:58343"/>
        <dbReference type="ChEBI" id="CHEBI:74034"/>
        <dbReference type="ChEBI" id="CHEBI:172386"/>
    </reaction>
    <physiologicalReaction direction="left-to-right" evidence="22">
        <dbReference type="Rhea" id="RHEA:67533"/>
    </physiologicalReaction>
</comment>
<sequence>MNTVHKHWKEASTLILAAGTKCSSSPSRSWGAACWNHKVLLLKRSTQSRFMPEAYVFPGGMADPSDFCSEWLGVFHAFRHKPNLGLGVVKQPAETRPPMFAMDRRELGSPIPGDVAFRICALRETFEECGVLLVIPKRKEMDVLRSAEHIGDHPPDLPAGLTQVTDICDRTILTRWRALVNENPSNFIKMCQELELMPNIWALHEWGNWLTPTARSGNRYDTAFYICCLSDVPFTVQDDKEIVHIKWATPPEVLHSYRAKEMWIAPPQFYELSRLCHYPSLSELHTFASQRSQEGCEHWLPVVLKTDTELLSLLPGDKLYPETGFSTQTLDSTILTDPGLGGDGAVETGLHRLVLQDAYSTSVQISITPKYKHLSPLPVPAPQDPSELKDDITSNH</sequence>
<evidence type="ECO:0000256" key="9">
    <source>
        <dbReference type="ARBA" id="ARBA00031193"/>
    </source>
</evidence>
<evidence type="ECO:0000256" key="26">
    <source>
        <dbReference type="ARBA" id="ARBA00048828"/>
    </source>
</evidence>
<keyword evidence="34" id="KW-1185">Reference proteome</keyword>
<dbReference type="InterPro" id="IPR000086">
    <property type="entry name" value="NUDIX_hydrolase_dom"/>
</dbReference>
<comment type="catalytic activity">
    <reaction evidence="10">
        <text>CoA + H2O = (R)-4'-phosphopantetheine + adenosine 3',5'-bisphosphate + 2 H(+)</text>
        <dbReference type="Rhea" id="RHEA:64988"/>
        <dbReference type="ChEBI" id="CHEBI:15377"/>
        <dbReference type="ChEBI" id="CHEBI:15378"/>
        <dbReference type="ChEBI" id="CHEBI:57287"/>
        <dbReference type="ChEBI" id="CHEBI:58343"/>
        <dbReference type="ChEBI" id="CHEBI:61723"/>
        <dbReference type="EC" id="3.6.1.77"/>
    </reaction>
    <physiologicalReaction direction="left-to-right" evidence="10">
        <dbReference type="Rhea" id="RHEA:64989"/>
    </physiologicalReaction>
</comment>
<comment type="catalytic activity">
    <reaction evidence="14">
        <text>malonyl-CoA + H2O = malonyl-4'-phosphopantetheine + adenosine 3',5'-bisphosphate + 2 H(+)</text>
        <dbReference type="Rhea" id="RHEA:67468"/>
        <dbReference type="ChEBI" id="CHEBI:15377"/>
        <dbReference type="ChEBI" id="CHEBI:15378"/>
        <dbReference type="ChEBI" id="CHEBI:57384"/>
        <dbReference type="ChEBI" id="CHEBI:58343"/>
        <dbReference type="ChEBI" id="CHEBI:172363"/>
    </reaction>
    <physiologicalReaction direction="left-to-right" evidence="14">
        <dbReference type="Rhea" id="RHEA:67469"/>
    </physiologicalReaction>
</comment>
<comment type="similarity">
    <text evidence="3">Belongs to the Nudix hydrolase family.</text>
</comment>
<dbReference type="AlphaFoldDB" id="A0A8C5AGR5"/>
<evidence type="ECO:0000256" key="3">
    <source>
        <dbReference type="ARBA" id="ARBA00005582"/>
    </source>
</evidence>
<dbReference type="InterPro" id="IPR039121">
    <property type="entry name" value="NUDT19"/>
</dbReference>
<evidence type="ECO:0000313" key="34">
    <source>
        <dbReference type="Proteomes" id="UP000694546"/>
    </source>
</evidence>
<dbReference type="GeneID" id="115545262"/>
<comment type="catalytic activity">
    <reaction evidence="21">
        <text>dodecanoyl-CoA + H2O = S-dodecanoyl-4'-phosphopantetheine + adenosine 3',5'-bisphosphate + 2 H(+)</text>
        <dbReference type="Rhea" id="RHEA:50024"/>
        <dbReference type="ChEBI" id="CHEBI:15377"/>
        <dbReference type="ChEBI" id="CHEBI:15378"/>
        <dbReference type="ChEBI" id="CHEBI:57375"/>
        <dbReference type="ChEBI" id="CHEBI:58343"/>
        <dbReference type="ChEBI" id="CHEBI:132015"/>
    </reaction>
    <physiologicalReaction direction="left-to-right" evidence="21">
        <dbReference type="Rhea" id="RHEA:50025"/>
    </physiologicalReaction>
</comment>
<evidence type="ECO:0000256" key="25">
    <source>
        <dbReference type="ARBA" id="ARBA00048667"/>
    </source>
</evidence>
<comment type="catalytic activity">
    <reaction evidence="17">
        <text>(6Z)-octenoyl-CoA + H2O = S-(6Z-octenoyl)-4'-phosphopantetheine + adenosine 3',5'-bisphosphate + 2 H(+)</text>
        <dbReference type="Rhea" id="RHEA:67528"/>
        <dbReference type="ChEBI" id="CHEBI:15377"/>
        <dbReference type="ChEBI" id="CHEBI:15378"/>
        <dbReference type="ChEBI" id="CHEBI:58343"/>
        <dbReference type="ChEBI" id="CHEBI:172383"/>
        <dbReference type="ChEBI" id="CHEBI:172384"/>
    </reaction>
    <physiologicalReaction direction="left-to-right" evidence="17">
        <dbReference type="Rhea" id="RHEA:67529"/>
    </physiologicalReaction>
</comment>
<evidence type="ECO:0000256" key="21">
    <source>
        <dbReference type="ARBA" id="ARBA00047757"/>
    </source>
</evidence>
<keyword evidence="4" id="KW-0479">Metal-binding</keyword>
<evidence type="ECO:0000256" key="2">
    <source>
        <dbReference type="ARBA" id="ARBA00001946"/>
    </source>
</evidence>
<evidence type="ECO:0000256" key="20">
    <source>
        <dbReference type="ARBA" id="ARBA00047708"/>
    </source>
</evidence>
<dbReference type="CTD" id="390916"/>
<evidence type="ECO:0000256" key="19">
    <source>
        <dbReference type="ARBA" id="ARBA00047666"/>
    </source>
</evidence>
<evidence type="ECO:0000256" key="24">
    <source>
        <dbReference type="ARBA" id="ARBA00048624"/>
    </source>
</evidence>
<comment type="catalytic activity">
    <reaction evidence="16">
        <text>hexanoyl-CoA + H2O = hexanoyl-4'-phosphopantetheine + adenosine 3',5'-bisphosphate + 2 H(+)</text>
        <dbReference type="Rhea" id="RHEA:49980"/>
        <dbReference type="ChEBI" id="CHEBI:15377"/>
        <dbReference type="ChEBI" id="CHEBI:15378"/>
        <dbReference type="ChEBI" id="CHEBI:58343"/>
        <dbReference type="ChEBI" id="CHEBI:62620"/>
        <dbReference type="ChEBI" id="CHEBI:132012"/>
    </reaction>
    <physiologicalReaction direction="left-to-right" evidence="16">
        <dbReference type="Rhea" id="RHEA:49981"/>
    </physiologicalReaction>
</comment>
<reference evidence="33" key="2">
    <citation type="submission" date="2025-09" db="UniProtKB">
        <authorList>
            <consortium name="Ensembl"/>
        </authorList>
    </citation>
    <scope>IDENTIFICATION</scope>
</reference>
<dbReference type="OrthoDB" id="1695362at2759"/>
<dbReference type="EC" id="3.6.1.77" evidence="11"/>
<comment type="catalytic activity">
    <reaction evidence="27">
        <text>an acyl-CoA + H2O = an acyl-4'-phosphopantetheine + adenosine 3',5'-bisphosphate + 2 H(+)</text>
        <dbReference type="Rhea" id="RHEA:50044"/>
        <dbReference type="ChEBI" id="CHEBI:15377"/>
        <dbReference type="ChEBI" id="CHEBI:15378"/>
        <dbReference type="ChEBI" id="CHEBI:58342"/>
        <dbReference type="ChEBI" id="CHEBI:58343"/>
        <dbReference type="ChEBI" id="CHEBI:132023"/>
    </reaction>
    <physiologicalReaction direction="left-to-right" evidence="27">
        <dbReference type="Rhea" id="RHEA:50045"/>
    </physiologicalReaction>
</comment>
<evidence type="ECO:0000256" key="17">
    <source>
        <dbReference type="ARBA" id="ARBA00047511"/>
    </source>
</evidence>